<keyword evidence="3" id="KW-0472">Membrane</keyword>
<accession>A0A917A3N0</accession>
<sequence length="305" mass="30943">MSAAVHHDIAVPAVPLGSPRRVSWGAIFAGALLTLVVQVMLGLLGLGVGLSTVDPAGNGTPTLSAFGTGTGLWTAATVLVATFIGGYVAARLAGSLTRTDGALHGIVTWAASTLIVLYLLTSGAASIVSGTLGTIGSSFGAVRNAVEAVAPNSLAALPDGLEQQARQLLARGENQAQQAANQAQQQGQQAADQARAATGEPDLARAIPEIVRGLGENATPQQRQAAVTVISQQAGISQQEAEQRLQQFQQQYDQAMVQVREKADAAAKNVSTAAFAGFVALLIGAIVAGLGGMAGRPRRVVGTLA</sequence>
<keyword evidence="1" id="KW-0175">Coiled coil</keyword>
<feature type="region of interest" description="Disordered" evidence="2">
    <location>
        <begin position="172"/>
        <end position="199"/>
    </location>
</feature>
<proteinExistence type="predicted"/>
<feature type="transmembrane region" description="Helical" evidence="3">
    <location>
        <begin position="102"/>
        <end position="120"/>
    </location>
</feature>
<reference evidence="4" key="1">
    <citation type="journal article" date="2014" name="Int. J. Syst. Evol. Microbiol.">
        <title>Complete genome sequence of Corynebacterium casei LMG S-19264T (=DSM 44701T), isolated from a smear-ripened cheese.</title>
        <authorList>
            <consortium name="US DOE Joint Genome Institute (JGI-PGF)"/>
            <person name="Walter F."/>
            <person name="Albersmeier A."/>
            <person name="Kalinowski J."/>
            <person name="Ruckert C."/>
        </authorList>
    </citation>
    <scope>NUCLEOTIDE SEQUENCE</scope>
    <source>
        <strain evidence="4">CGMCC 1.15367</strain>
    </source>
</reference>
<comment type="caution">
    <text evidence="4">The sequence shown here is derived from an EMBL/GenBank/DDBJ whole genome shotgun (WGS) entry which is preliminary data.</text>
</comment>
<keyword evidence="3" id="KW-0812">Transmembrane</keyword>
<organism evidence="4 5">
    <name type="scientific">Aureimonas endophytica</name>
    <dbReference type="NCBI Taxonomy" id="2027858"/>
    <lineage>
        <taxon>Bacteria</taxon>
        <taxon>Pseudomonadati</taxon>
        <taxon>Pseudomonadota</taxon>
        <taxon>Alphaproteobacteria</taxon>
        <taxon>Hyphomicrobiales</taxon>
        <taxon>Aurantimonadaceae</taxon>
        <taxon>Aureimonas</taxon>
    </lineage>
</organism>
<feature type="transmembrane region" description="Helical" evidence="3">
    <location>
        <begin position="270"/>
        <end position="290"/>
    </location>
</feature>
<feature type="transmembrane region" description="Helical" evidence="3">
    <location>
        <begin position="26"/>
        <end position="50"/>
    </location>
</feature>
<keyword evidence="3" id="KW-1133">Transmembrane helix</keyword>
<evidence type="ECO:0000256" key="2">
    <source>
        <dbReference type="SAM" id="MobiDB-lite"/>
    </source>
</evidence>
<dbReference type="Proteomes" id="UP000644699">
    <property type="component" value="Unassembled WGS sequence"/>
</dbReference>
<name>A0A917A3N0_9HYPH</name>
<dbReference type="EMBL" id="BMIQ01000013">
    <property type="protein sequence ID" value="GGE24214.1"/>
    <property type="molecule type" value="Genomic_DNA"/>
</dbReference>
<evidence type="ECO:0000256" key="1">
    <source>
        <dbReference type="SAM" id="Coils"/>
    </source>
</evidence>
<protein>
    <recommendedName>
        <fullName evidence="6">PhnA-like protein</fullName>
    </recommendedName>
</protein>
<dbReference type="RefSeq" id="WP_188913364.1">
    <property type="nucleotide sequence ID" value="NZ_BMIQ01000013.1"/>
</dbReference>
<feature type="coiled-coil region" evidence="1">
    <location>
        <begin position="238"/>
        <end position="265"/>
    </location>
</feature>
<keyword evidence="5" id="KW-1185">Reference proteome</keyword>
<dbReference type="AlphaFoldDB" id="A0A917A3N0"/>
<gene>
    <name evidence="4" type="ORF">GCM10011390_49550</name>
</gene>
<feature type="transmembrane region" description="Helical" evidence="3">
    <location>
        <begin position="70"/>
        <end position="90"/>
    </location>
</feature>
<evidence type="ECO:0000313" key="5">
    <source>
        <dbReference type="Proteomes" id="UP000644699"/>
    </source>
</evidence>
<evidence type="ECO:0000256" key="3">
    <source>
        <dbReference type="SAM" id="Phobius"/>
    </source>
</evidence>
<evidence type="ECO:0008006" key="6">
    <source>
        <dbReference type="Google" id="ProtNLM"/>
    </source>
</evidence>
<reference evidence="4" key="2">
    <citation type="submission" date="2020-09" db="EMBL/GenBank/DDBJ databases">
        <authorList>
            <person name="Sun Q."/>
            <person name="Zhou Y."/>
        </authorList>
    </citation>
    <scope>NUCLEOTIDE SEQUENCE</scope>
    <source>
        <strain evidence="4">CGMCC 1.15367</strain>
    </source>
</reference>
<evidence type="ECO:0000313" key="4">
    <source>
        <dbReference type="EMBL" id="GGE24214.1"/>
    </source>
</evidence>
<feature type="compositionally biased region" description="Low complexity" evidence="2">
    <location>
        <begin position="172"/>
        <end position="197"/>
    </location>
</feature>